<evidence type="ECO:0000313" key="2">
    <source>
        <dbReference type="Proteomes" id="UP000269499"/>
    </source>
</evidence>
<dbReference type="Gene3D" id="3.40.50.300">
    <property type="entry name" value="P-loop containing nucleotide triphosphate hydrolases"/>
    <property type="match status" value="1"/>
</dbReference>
<reference evidence="1 2" key="1">
    <citation type="submission" date="2018-06" db="EMBL/GenBank/DDBJ databases">
        <title>Extensive metabolic versatility and redundancy in microbially diverse, dynamic hydrothermal sediments.</title>
        <authorList>
            <person name="Dombrowski N."/>
            <person name="Teske A."/>
            <person name="Baker B.J."/>
        </authorList>
    </citation>
    <scope>NUCLEOTIDE SEQUENCE [LARGE SCALE GENOMIC DNA]</scope>
    <source>
        <strain evidence="1">B20_G2</strain>
    </source>
</reference>
<dbReference type="PANTHER" id="PTHR30121">
    <property type="entry name" value="UNCHARACTERIZED PROTEIN YJGR-RELATED"/>
    <property type="match status" value="1"/>
</dbReference>
<dbReference type="PANTHER" id="PTHR30121:SF11">
    <property type="entry name" value="AAA+ ATPASE DOMAIN-CONTAINING PROTEIN"/>
    <property type="match status" value="1"/>
</dbReference>
<dbReference type="SUPFAM" id="SSF52540">
    <property type="entry name" value="P-loop containing nucleoside triphosphate hydrolases"/>
    <property type="match status" value="1"/>
</dbReference>
<protein>
    <recommendedName>
        <fullName evidence="3">ATP-binding protein</fullName>
    </recommendedName>
</protein>
<comment type="caution">
    <text evidence="1">The sequence shown here is derived from an EMBL/GenBank/DDBJ whole genome shotgun (WGS) entry which is preliminary data.</text>
</comment>
<organism evidence="1 2">
    <name type="scientific">Thermoproteota archaeon</name>
    <dbReference type="NCBI Taxonomy" id="2056631"/>
    <lineage>
        <taxon>Archaea</taxon>
        <taxon>Thermoproteota</taxon>
    </lineage>
</organism>
<sequence length="348" mass="40017">MAEDKVEAFLASQAIPETLLEMLNSKFGSEDLLRKLAEKLFDEGRVKVVNLARKISLTVEDLLSSFEAFMADERPDIKLRAQRIYDALKSALEGLSPFLTVEQLKRDYVDAYNEVVLVLTTHEADISQRRYPPQKLLSTIREILEIFEEVKGEEEGEKKDYAPEDIAFELIRPIEESELRLFICYLPEPIKARQFVARLIDELFALRKRSTRGARVLVVIDEAQEFIPDRVRQDDFTAQSNLAVERLLRQGRKYRIHGWISTQRVAHLNVNAIQQLHSYFAGTLPRGYDRHVIAEASGVSPEILDKTALLDTGEWLFVSHKATRRKNIPVFLKAVNNEEILLRKIVSL</sequence>
<gene>
    <name evidence="1" type="ORF">DRJ26_02665</name>
</gene>
<name>A0A497F3A3_9CREN</name>
<dbReference type="EMBL" id="QMRA01000044">
    <property type="protein sequence ID" value="RLE53917.1"/>
    <property type="molecule type" value="Genomic_DNA"/>
</dbReference>
<dbReference type="AlphaFoldDB" id="A0A497F3A3"/>
<evidence type="ECO:0008006" key="3">
    <source>
        <dbReference type="Google" id="ProtNLM"/>
    </source>
</evidence>
<dbReference type="InterPro" id="IPR027417">
    <property type="entry name" value="P-loop_NTPase"/>
</dbReference>
<dbReference type="Proteomes" id="UP000269499">
    <property type="component" value="Unassembled WGS sequence"/>
</dbReference>
<proteinExistence type="predicted"/>
<evidence type="ECO:0000313" key="1">
    <source>
        <dbReference type="EMBL" id="RLE53917.1"/>
    </source>
</evidence>
<dbReference type="InterPro" id="IPR051162">
    <property type="entry name" value="T4SS_component"/>
</dbReference>
<accession>A0A497F3A3</accession>